<dbReference type="Gene3D" id="3.30.420.10">
    <property type="entry name" value="Ribonuclease H-like superfamily/Ribonuclease H"/>
    <property type="match status" value="1"/>
</dbReference>
<dbReference type="PROSITE" id="PS50013">
    <property type="entry name" value="CHROMO_2"/>
    <property type="match status" value="1"/>
</dbReference>
<organism evidence="6 7">
    <name type="scientific">Alosa alosa</name>
    <name type="common">allis shad</name>
    <dbReference type="NCBI Taxonomy" id="278164"/>
    <lineage>
        <taxon>Eukaryota</taxon>
        <taxon>Metazoa</taxon>
        <taxon>Chordata</taxon>
        <taxon>Craniata</taxon>
        <taxon>Vertebrata</taxon>
        <taxon>Euteleostomi</taxon>
        <taxon>Actinopterygii</taxon>
        <taxon>Neopterygii</taxon>
        <taxon>Teleostei</taxon>
        <taxon>Clupei</taxon>
        <taxon>Clupeiformes</taxon>
        <taxon>Clupeoidei</taxon>
        <taxon>Clupeidae</taxon>
        <taxon>Alosa</taxon>
    </lineage>
</organism>
<name>A0AAV6G6U3_9TELE</name>
<evidence type="ECO:0000256" key="1">
    <source>
        <dbReference type="ARBA" id="ARBA00004123"/>
    </source>
</evidence>
<accession>A0AAV6G6U3</accession>
<evidence type="ECO:0000259" key="5">
    <source>
        <dbReference type="PROSITE" id="PS50994"/>
    </source>
</evidence>
<evidence type="ECO:0000313" key="7">
    <source>
        <dbReference type="Proteomes" id="UP000823561"/>
    </source>
</evidence>
<dbReference type="InterPro" id="IPR043502">
    <property type="entry name" value="DNA/RNA_pol_sf"/>
</dbReference>
<dbReference type="InterPro" id="IPR016197">
    <property type="entry name" value="Chromo-like_dom_sf"/>
</dbReference>
<proteinExistence type="predicted"/>
<dbReference type="InterPro" id="IPR000953">
    <property type="entry name" value="Chromo/chromo_shadow_dom"/>
</dbReference>
<protein>
    <submittedName>
        <fullName evidence="6">Uncharacterized protein</fullName>
    </submittedName>
</protein>
<dbReference type="Proteomes" id="UP000823561">
    <property type="component" value="Chromosome 14"/>
</dbReference>
<feature type="region of interest" description="Disordered" evidence="3">
    <location>
        <begin position="504"/>
        <end position="523"/>
    </location>
</feature>
<dbReference type="PANTHER" id="PTHR37984">
    <property type="entry name" value="PROTEIN CBG26694"/>
    <property type="match status" value="1"/>
</dbReference>
<dbReference type="AlphaFoldDB" id="A0AAV6G6U3"/>
<dbReference type="PANTHER" id="PTHR37984:SF5">
    <property type="entry name" value="PROTEIN NYNRIN-LIKE"/>
    <property type="match status" value="1"/>
</dbReference>
<dbReference type="GO" id="GO:0015074">
    <property type="term" value="P:DNA integration"/>
    <property type="evidence" value="ECO:0007669"/>
    <property type="project" value="InterPro"/>
</dbReference>
<dbReference type="SMART" id="SM00298">
    <property type="entry name" value="CHROMO"/>
    <property type="match status" value="1"/>
</dbReference>
<sequence>MVLQLLFDNHLFVKPEKCEFHVSEVSFLGFILSSGGLRMDPKKTQVVRDWPQPTSVKEVQRFLGFANFYRKFIRNFSSVAAPLSNLTRKKPGPFIWTPEAERAFQDLKVRFTSAPILTLPDPPLPFTVEVDASDVAVGAVLSQCPADGKLHPCAFFSSRLSDAEMNYDVGDRELLAIKLALDEWRHWPEGAQHPFVVWTDHKNLEYVQKAKRLNSMQASTLPGPAVGAFFTADKSSWHWKNAGVSEEAVLVASDDHRCKGFCCCLSGVCQKQEPPYCSSWPPPPPAYTQAPRSHISMDFITGLPPSQGNTVVFVVVDRFSKACRFIPLPKLPSAKETAEIVCYRVFRVFGLPLDVVSDRGPQFTSRFWKAFCKLVSPLLSASLGFSLPYSLTKKQMSVYPLPITMSDGAGVSGTRFDWLSICSPLPTPGQSSTQICSIIAPWAKGFALSTRPSLAGSLMGNRSTHRLLDSRRVGRGLQYLVDWQGYGPEERSWVPAQDILDPGLKDFHRDHPSCPRGNARRRS</sequence>
<feature type="domain" description="Integrase catalytic" evidence="5">
    <location>
        <begin position="287"/>
        <end position="373"/>
    </location>
</feature>
<dbReference type="PROSITE" id="PS50994">
    <property type="entry name" value="INTEGRASE"/>
    <property type="match status" value="1"/>
</dbReference>
<dbReference type="InterPro" id="IPR050951">
    <property type="entry name" value="Retrovirus_Pol_polyprotein"/>
</dbReference>
<dbReference type="Pfam" id="PF00385">
    <property type="entry name" value="Chromo"/>
    <property type="match status" value="1"/>
</dbReference>
<evidence type="ECO:0000256" key="3">
    <source>
        <dbReference type="SAM" id="MobiDB-lite"/>
    </source>
</evidence>
<evidence type="ECO:0000256" key="2">
    <source>
        <dbReference type="ARBA" id="ARBA00023268"/>
    </source>
</evidence>
<dbReference type="CDD" id="cd09274">
    <property type="entry name" value="RNase_HI_RT_Ty3"/>
    <property type="match status" value="1"/>
</dbReference>
<dbReference type="EMBL" id="JADWDJ010000014">
    <property type="protein sequence ID" value="KAG5270294.1"/>
    <property type="molecule type" value="Genomic_DNA"/>
</dbReference>
<dbReference type="InterPro" id="IPR036397">
    <property type="entry name" value="RNaseH_sf"/>
</dbReference>
<dbReference type="Pfam" id="PF17919">
    <property type="entry name" value="RT_RNaseH_2"/>
    <property type="match status" value="1"/>
</dbReference>
<dbReference type="Pfam" id="PF00665">
    <property type="entry name" value="rve"/>
    <property type="match status" value="1"/>
</dbReference>
<dbReference type="GO" id="GO:0003824">
    <property type="term" value="F:catalytic activity"/>
    <property type="evidence" value="ECO:0007669"/>
    <property type="project" value="UniProtKB-KW"/>
</dbReference>
<comment type="subcellular location">
    <subcellularLocation>
        <location evidence="1">Nucleus</location>
    </subcellularLocation>
</comment>
<reference evidence="6" key="1">
    <citation type="submission" date="2020-10" db="EMBL/GenBank/DDBJ databases">
        <title>Chromosome-scale genome assembly of the Allis shad, Alosa alosa.</title>
        <authorList>
            <person name="Margot Z."/>
            <person name="Christophe K."/>
            <person name="Cabau C."/>
            <person name="Louis A."/>
            <person name="Berthelot C."/>
            <person name="Parey E."/>
            <person name="Roest Crollius H."/>
            <person name="Montfort J."/>
            <person name="Robinson-Rechavi M."/>
            <person name="Bucao C."/>
            <person name="Bouchez O."/>
            <person name="Gislard M."/>
            <person name="Lluch J."/>
            <person name="Milhes M."/>
            <person name="Lampietro C."/>
            <person name="Lopez Roques C."/>
            <person name="Donnadieu C."/>
            <person name="Braasch I."/>
            <person name="Desvignes T."/>
            <person name="Postlethwait J."/>
            <person name="Bobe J."/>
            <person name="Guiguen Y."/>
        </authorList>
    </citation>
    <scope>NUCLEOTIDE SEQUENCE</scope>
    <source>
        <strain evidence="6">M-15738</strain>
        <tissue evidence="6">Blood</tissue>
    </source>
</reference>
<dbReference type="SUPFAM" id="SSF56672">
    <property type="entry name" value="DNA/RNA polymerases"/>
    <property type="match status" value="1"/>
</dbReference>
<dbReference type="InterPro" id="IPR001584">
    <property type="entry name" value="Integrase_cat-core"/>
</dbReference>
<evidence type="ECO:0000259" key="4">
    <source>
        <dbReference type="PROSITE" id="PS50013"/>
    </source>
</evidence>
<dbReference type="InterPro" id="IPR043128">
    <property type="entry name" value="Rev_trsase/Diguanyl_cyclase"/>
</dbReference>
<dbReference type="Gene3D" id="3.30.70.270">
    <property type="match status" value="2"/>
</dbReference>
<feature type="compositionally biased region" description="Basic and acidic residues" evidence="3">
    <location>
        <begin position="504"/>
        <end position="513"/>
    </location>
</feature>
<dbReference type="GO" id="GO:0005634">
    <property type="term" value="C:nucleus"/>
    <property type="evidence" value="ECO:0007669"/>
    <property type="project" value="UniProtKB-SubCell"/>
</dbReference>
<keyword evidence="2" id="KW-0511">Multifunctional enzyme</keyword>
<dbReference type="FunFam" id="3.30.70.270:FF:000020">
    <property type="entry name" value="Transposon Tf2-6 polyprotein-like Protein"/>
    <property type="match status" value="1"/>
</dbReference>
<feature type="domain" description="Chromo" evidence="4">
    <location>
        <begin position="462"/>
        <end position="502"/>
    </location>
</feature>
<dbReference type="InterPro" id="IPR012337">
    <property type="entry name" value="RNaseH-like_sf"/>
</dbReference>
<keyword evidence="7" id="KW-1185">Reference proteome</keyword>
<dbReference type="SUPFAM" id="SSF53098">
    <property type="entry name" value="Ribonuclease H-like"/>
    <property type="match status" value="1"/>
</dbReference>
<evidence type="ECO:0000313" key="6">
    <source>
        <dbReference type="EMBL" id="KAG5270294.1"/>
    </source>
</evidence>
<dbReference type="SUPFAM" id="SSF54160">
    <property type="entry name" value="Chromo domain-like"/>
    <property type="match status" value="1"/>
</dbReference>
<dbReference type="Gene3D" id="2.40.50.40">
    <property type="match status" value="1"/>
</dbReference>
<dbReference type="InterPro" id="IPR041577">
    <property type="entry name" value="RT_RNaseH_2"/>
</dbReference>
<comment type="caution">
    <text evidence="6">The sequence shown here is derived from an EMBL/GenBank/DDBJ whole genome shotgun (WGS) entry which is preliminary data.</text>
</comment>
<dbReference type="GO" id="GO:0003676">
    <property type="term" value="F:nucleic acid binding"/>
    <property type="evidence" value="ECO:0007669"/>
    <property type="project" value="InterPro"/>
</dbReference>
<gene>
    <name evidence="6" type="ORF">AALO_G00191040</name>
</gene>
<dbReference type="InterPro" id="IPR023780">
    <property type="entry name" value="Chromo_domain"/>
</dbReference>